<dbReference type="InterPro" id="IPR013096">
    <property type="entry name" value="Cupin_2"/>
</dbReference>
<feature type="domain" description="Cupin type-2" evidence="2">
    <location>
        <begin position="165"/>
        <end position="219"/>
    </location>
</feature>
<reference evidence="3 4" key="1">
    <citation type="submission" date="2018-10" db="EMBL/GenBank/DDBJ databases">
        <title>Robbsia sp. DHC34, isolated from soil.</title>
        <authorList>
            <person name="Gao Z.-H."/>
            <person name="Qiu L.-H."/>
        </authorList>
    </citation>
    <scope>NUCLEOTIDE SEQUENCE [LARGE SCALE GENOMIC DNA]</scope>
    <source>
        <strain evidence="3 4">DHC34</strain>
    </source>
</reference>
<sequence length="234" mass="26140">MSRIGRDRIARGTQIERRRDGMAWCLSSIKVRMIKDATGQDMTGQVERKIRAPRRVVTGHDESGRSIVIEDRDAPNVTLRTETGGIVSTLLWVTDQSPASTSGRHDAADRKMGVPPPKMGSAFRVIEFPPTDPAMHHKPNVEILRDWGMEGEALPGHPPRHPLVHRTRTIDYIVVLEGEIDMMLDEGEVHLRAGDTLIQRGTNHGWINRGTAPCRVAIIFIDADEPDEVRRAAQ</sequence>
<dbReference type="Proteomes" id="UP000270342">
    <property type="component" value="Unassembled WGS sequence"/>
</dbReference>
<dbReference type="SUPFAM" id="SSF51182">
    <property type="entry name" value="RmlC-like cupins"/>
    <property type="match status" value="1"/>
</dbReference>
<proteinExistence type="predicted"/>
<dbReference type="PANTHER" id="PTHR36156">
    <property type="entry name" value="SLR2101 PROTEIN"/>
    <property type="match status" value="1"/>
</dbReference>
<dbReference type="Pfam" id="PF07883">
    <property type="entry name" value="Cupin_2"/>
    <property type="match status" value="1"/>
</dbReference>
<feature type="compositionally biased region" description="Basic and acidic residues" evidence="1">
    <location>
        <begin position="103"/>
        <end position="112"/>
    </location>
</feature>
<organism evidence="3 4">
    <name type="scientific">Pararobbsia silviterrae</name>
    <dbReference type="NCBI Taxonomy" id="1792498"/>
    <lineage>
        <taxon>Bacteria</taxon>
        <taxon>Pseudomonadati</taxon>
        <taxon>Pseudomonadota</taxon>
        <taxon>Betaproteobacteria</taxon>
        <taxon>Burkholderiales</taxon>
        <taxon>Burkholderiaceae</taxon>
        <taxon>Pararobbsia</taxon>
    </lineage>
</organism>
<accession>A0A494X262</accession>
<dbReference type="EMBL" id="RBZU01000020">
    <property type="protein sequence ID" value="RKP44442.1"/>
    <property type="molecule type" value="Genomic_DNA"/>
</dbReference>
<dbReference type="InterPro" id="IPR011051">
    <property type="entry name" value="RmlC_Cupin_sf"/>
</dbReference>
<dbReference type="CDD" id="cd02231">
    <property type="entry name" value="cupin_BLL6423-like"/>
    <property type="match status" value="1"/>
</dbReference>
<evidence type="ECO:0000259" key="2">
    <source>
        <dbReference type="Pfam" id="PF07883"/>
    </source>
</evidence>
<gene>
    <name evidence="3" type="ORF">D7S86_27605</name>
</gene>
<protein>
    <submittedName>
        <fullName evidence="3">Cupin domain-containing protein</fullName>
    </submittedName>
</protein>
<evidence type="ECO:0000256" key="1">
    <source>
        <dbReference type="SAM" id="MobiDB-lite"/>
    </source>
</evidence>
<dbReference type="InterPro" id="IPR047142">
    <property type="entry name" value="OryJ/VirC-like"/>
</dbReference>
<dbReference type="Gene3D" id="2.60.120.10">
    <property type="entry name" value="Jelly Rolls"/>
    <property type="match status" value="1"/>
</dbReference>
<keyword evidence="4" id="KW-1185">Reference proteome</keyword>
<name>A0A494X262_9BURK</name>
<evidence type="ECO:0000313" key="3">
    <source>
        <dbReference type="EMBL" id="RKP44442.1"/>
    </source>
</evidence>
<evidence type="ECO:0000313" key="4">
    <source>
        <dbReference type="Proteomes" id="UP000270342"/>
    </source>
</evidence>
<dbReference type="AlphaFoldDB" id="A0A494X262"/>
<dbReference type="PANTHER" id="PTHR36156:SF2">
    <property type="entry name" value="CUPIN TYPE-2 DOMAIN-CONTAINING PROTEIN"/>
    <property type="match status" value="1"/>
</dbReference>
<comment type="caution">
    <text evidence="3">The sequence shown here is derived from an EMBL/GenBank/DDBJ whole genome shotgun (WGS) entry which is preliminary data.</text>
</comment>
<dbReference type="InterPro" id="IPR014710">
    <property type="entry name" value="RmlC-like_jellyroll"/>
</dbReference>
<feature type="region of interest" description="Disordered" evidence="1">
    <location>
        <begin position="97"/>
        <end position="118"/>
    </location>
</feature>